<dbReference type="Proteomes" id="UP000015530">
    <property type="component" value="Unassembled WGS sequence"/>
</dbReference>
<name>T0KGB6_COLGC</name>
<organism evidence="1 2">
    <name type="scientific">Colletotrichum gloeosporioides (strain Cg-14)</name>
    <name type="common">Anthracnose fungus</name>
    <name type="synonym">Glomerella cingulata</name>
    <dbReference type="NCBI Taxonomy" id="1237896"/>
    <lineage>
        <taxon>Eukaryota</taxon>
        <taxon>Fungi</taxon>
        <taxon>Dikarya</taxon>
        <taxon>Ascomycota</taxon>
        <taxon>Pezizomycotina</taxon>
        <taxon>Sordariomycetes</taxon>
        <taxon>Hypocreomycetidae</taxon>
        <taxon>Glomerellales</taxon>
        <taxon>Glomerellaceae</taxon>
        <taxon>Colletotrichum</taxon>
        <taxon>Colletotrichum gloeosporioides species complex</taxon>
    </lineage>
</organism>
<evidence type="ECO:0000313" key="2">
    <source>
        <dbReference type="Proteomes" id="UP000015530"/>
    </source>
</evidence>
<protein>
    <submittedName>
        <fullName evidence="1">Uncharacterized protein</fullName>
    </submittedName>
</protein>
<gene>
    <name evidence="1" type="ORF">CGLO_05732</name>
</gene>
<accession>T0KGB6</accession>
<proteinExistence type="predicted"/>
<evidence type="ECO:0000313" key="1">
    <source>
        <dbReference type="EMBL" id="EQB54442.1"/>
    </source>
</evidence>
<comment type="caution">
    <text evidence="1">The sequence shown here is derived from an EMBL/GenBank/DDBJ whole genome shotgun (WGS) entry which is preliminary data.</text>
</comment>
<dbReference type="HOGENOM" id="CLU_3439423_0_0_1"/>
<dbReference type="EMBL" id="AMYD01001140">
    <property type="protein sequence ID" value="EQB54442.1"/>
    <property type="molecule type" value="Genomic_DNA"/>
</dbReference>
<reference evidence="2" key="1">
    <citation type="journal article" date="2013" name="Mol. Plant Microbe Interact.">
        <title>Global aspects of pacC regulation of pathogenicity genes in Colletotrichum gloeosporioides as revealed by transcriptome analysis.</title>
        <authorList>
            <person name="Alkan N."/>
            <person name="Meng X."/>
            <person name="Friedlander G."/>
            <person name="Reuveni E."/>
            <person name="Sukno S."/>
            <person name="Sherman A."/>
            <person name="Thon M."/>
            <person name="Fluhr R."/>
            <person name="Prusky D."/>
        </authorList>
    </citation>
    <scope>NUCLEOTIDE SEQUENCE [LARGE SCALE GENOMIC DNA]</scope>
    <source>
        <strain evidence="2">Cg-14</strain>
    </source>
</reference>
<sequence length="8" mass="945">MPKERDIG</sequence>